<sequence>MIVINGRLEQAGLKSADQNLYQSEQDQRLKSVETGF</sequence>
<dbReference type="Proteomes" id="UP000007319">
    <property type="component" value="Plasmid AZOBR_p1"/>
</dbReference>
<keyword evidence="2" id="KW-1185">Reference proteome</keyword>
<dbReference type="AlphaFoldDB" id="A0A9P1JV82"/>
<evidence type="ECO:0000313" key="2">
    <source>
        <dbReference type="Proteomes" id="UP000007319"/>
    </source>
</evidence>
<keyword evidence="1" id="KW-0614">Plasmid</keyword>
<dbReference type="EMBL" id="HE577328">
    <property type="protein sequence ID" value="CCD00295.1"/>
    <property type="molecule type" value="Genomic_DNA"/>
</dbReference>
<protein>
    <submittedName>
        <fullName evidence="1">Uncharacterized protein</fullName>
    </submittedName>
</protein>
<proteinExistence type="predicted"/>
<gene>
    <name evidence="1" type="ORF">AZOBR_p170051</name>
</gene>
<reference evidence="1 2" key="1">
    <citation type="journal article" date="2011" name="PLoS Genet.">
        <title>Azospirillum genomes reveal transition of bacteria from aquatic to terrestrial environments.</title>
        <authorList>
            <person name="Wisniewski-Dye F."/>
            <person name="Borziak K."/>
            <person name="Khalsa-Moyers G."/>
            <person name="Alexandre G."/>
            <person name="Sukharnikov L.O."/>
            <person name="Wuichet K."/>
            <person name="Hurst G.B."/>
            <person name="McDonald W.H."/>
            <person name="Robertson J.S."/>
            <person name="Barbe V."/>
            <person name="Calteau A."/>
            <person name="Rouy Z."/>
            <person name="Mangenot S."/>
            <person name="Prigent-Combaret C."/>
            <person name="Normand P."/>
            <person name="Boyer M."/>
            <person name="Siguier P."/>
            <person name="Dessaux Y."/>
            <person name="Elmerich C."/>
            <person name="Condemine G."/>
            <person name="Krishnen G."/>
            <person name="Kennedy I."/>
            <person name="Paterson A.H."/>
            <person name="Gonzalez V."/>
            <person name="Mavingui P."/>
            <person name="Zhulin I.B."/>
        </authorList>
    </citation>
    <scope>NUCLEOTIDE SEQUENCE [LARGE SCALE GENOMIC DNA]</scope>
    <source>
        <strain evidence="1 2">Sp245</strain>
    </source>
</reference>
<dbReference type="KEGG" id="abs:AZOBR_p170051"/>
<accession>A0A9P1JV82</accession>
<evidence type="ECO:0000313" key="1">
    <source>
        <dbReference type="EMBL" id="CCD00295.1"/>
    </source>
</evidence>
<name>A0A9P1JV82_9PROT</name>
<organism evidence="1 2">
    <name type="scientific">Azospirillum baldaniorum</name>
    <dbReference type="NCBI Taxonomy" id="1064539"/>
    <lineage>
        <taxon>Bacteria</taxon>
        <taxon>Pseudomonadati</taxon>
        <taxon>Pseudomonadota</taxon>
        <taxon>Alphaproteobacteria</taxon>
        <taxon>Rhodospirillales</taxon>
        <taxon>Azospirillaceae</taxon>
        <taxon>Azospirillum</taxon>
    </lineage>
</organism>
<geneLocation type="plasmid" evidence="1 2">
    <name>AZOBR_p1</name>
</geneLocation>